<dbReference type="RefSeq" id="XP_019641876.1">
    <property type="nucleotide sequence ID" value="XM_019786317.1"/>
</dbReference>
<feature type="compositionally biased region" description="Polar residues" evidence="1">
    <location>
        <begin position="459"/>
        <end position="469"/>
    </location>
</feature>
<evidence type="ECO:0000256" key="1">
    <source>
        <dbReference type="SAM" id="MobiDB-lite"/>
    </source>
</evidence>
<feature type="compositionally biased region" description="Polar residues" evidence="1">
    <location>
        <begin position="341"/>
        <end position="358"/>
    </location>
</feature>
<feature type="region of interest" description="Disordered" evidence="1">
    <location>
        <begin position="177"/>
        <end position="229"/>
    </location>
</feature>
<reference evidence="3" key="1">
    <citation type="submission" date="2025-08" db="UniProtKB">
        <authorList>
            <consortium name="RefSeq"/>
        </authorList>
    </citation>
    <scope>IDENTIFICATION</scope>
    <source>
        <tissue evidence="3">Gonad</tissue>
    </source>
</reference>
<accession>A0A6P5AIV1</accession>
<feature type="region of interest" description="Disordered" evidence="1">
    <location>
        <begin position="388"/>
        <end position="408"/>
    </location>
</feature>
<feature type="compositionally biased region" description="Polar residues" evidence="1">
    <location>
        <begin position="97"/>
        <end position="119"/>
    </location>
</feature>
<feature type="compositionally biased region" description="Basic residues" evidence="1">
    <location>
        <begin position="325"/>
        <end position="336"/>
    </location>
</feature>
<feature type="compositionally biased region" description="Low complexity" evidence="1">
    <location>
        <begin position="312"/>
        <end position="324"/>
    </location>
</feature>
<sequence length="567" mass="63867">MALQQEFQCSRCRMTLPSHELRDECPSAVRRHWGRYDYRPNTWDVQREWSCCLEEREDAPGCRRDAHDVIAPVQGLKIQTSVQDVAQSLLKSRPSPILNTSTSSTPDQSISPFPTTKEQQQGRRSTDLDEKDNLLRQNLQTETVRNGDKVLVRSVARKPFLYVPMYLPEEITEETTKFCSRDDPLERGPMPTEFDNSERLTDTNATTSFVTHSKNQGTDSCEKHTDCDEERGSFSQNFKYGSAALEKANLGEKDESEQSTAAASFSSESRSQNRGAHTDNLPQKDQVSADQQARSRVVDLYQEWLDKLRLESPPSSSPLTATKSPPRRLKNIRKDRRSQSDDNLSTRSKARSHSSLPRQQPHRLAECRSLFSSAVDLTSCLRSSEQGEKSVDKWLANSRSSQQSGREEHMIQFETERTSHAKTMLMSGENDGVDRGQKMSDLTGMRRWIRPTYTSLFPTSNSRLSSVSAPKSDKSQNCRKKSTLPLASSTPFGYSAIMDDVATNDRFTKYTPEATRVRASSGNPVPGCSSRIRARTTTEHPPVVVNIHLTTQPFPTFLAHHPNSPAA</sequence>
<name>A0A6P5AIV1_BRABE</name>
<dbReference type="OrthoDB" id="10388250at2759"/>
<feature type="region of interest" description="Disordered" evidence="1">
    <location>
        <begin position="93"/>
        <end position="140"/>
    </location>
</feature>
<feature type="compositionally biased region" description="Basic and acidic residues" evidence="1">
    <location>
        <begin position="220"/>
        <end position="229"/>
    </location>
</feature>
<dbReference type="AlphaFoldDB" id="A0A6P5AIV1"/>
<keyword evidence="2" id="KW-1185">Reference proteome</keyword>
<organism evidence="2 3">
    <name type="scientific">Branchiostoma belcheri</name>
    <name type="common">Amphioxus</name>
    <dbReference type="NCBI Taxonomy" id="7741"/>
    <lineage>
        <taxon>Eukaryota</taxon>
        <taxon>Metazoa</taxon>
        <taxon>Chordata</taxon>
        <taxon>Cephalochordata</taxon>
        <taxon>Leptocardii</taxon>
        <taxon>Amphioxiformes</taxon>
        <taxon>Branchiostomatidae</taxon>
        <taxon>Branchiostoma</taxon>
    </lineage>
</organism>
<evidence type="ECO:0000313" key="3">
    <source>
        <dbReference type="RefSeq" id="XP_019641876.1"/>
    </source>
</evidence>
<feature type="compositionally biased region" description="Basic and acidic residues" evidence="1">
    <location>
        <begin position="120"/>
        <end position="134"/>
    </location>
</feature>
<gene>
    <name evidence="3" type="primary">LOC109483328</name>
</gene>
<evidence type="ECO:0000313" key="2">
    <source>
        <dbReference type="Proteomes" id="UP000515135"/>
    </source>
</evidence>
<feature type="compositionally biased region" description="Polar residues" evidence="1">
    <location>
        <begin position="258"/>
        <end position="294"/>
    </location>
</feature>
<feature type="region of interest" description="Disordered" evidence="1">
    <location>
        <begin position="249"/>
        <end position="294"/>
    </location>
</feature>
<feature type="compositionally biased region" description="Basic and acidic residues" evidence="1">
    <location>
        <begin position="177"/>
        <end position="186"/>
    </location>
</feature>
<feature type="region of interest" description="Disordered" evidence="1">
    <location>
        <begin position="459"/>
        <end position="484"/>
    </location>
</feature>
<dbReference type="GeneID" id="109483328"/>
<protein>
    <submittedName>
        <fullName evidence="3">Uncharacterized protein LOC109483328</fullName>
    </submittedName>
</protein>
<dbReference type="KEGG" id="bbel:109483328"/>
<proteinExistence type="predicted"/>
<feature type="region of interest" description="Disordered" evidence="1">
    <location>
        <begin position="309"/>
        <end position="363"/>
    </location>
</feature>
<dbReference type="Proteomes" id="UP000515135">
    <property type="component" value="Unplaced"/>
</dbReference>
<feature type="compositionally biased region" description="Polar residues" evidence="1">
    <location>
        <begin position="202"/>
        <end position="219"/>
    </location>
</feature>